<dbReference type="EMBL" id="JAAPAO010000617">
    <property type="protein sequence ID" value="KAF4656119.1"/>
    <property type="molecule type" value="Genomic_DNA"/>
</dbReference>
<evidence type="ECO:0000313" key="3">
    <source>
        <dbReference type="Proteomes" id="UP000591131"/>
    </source>
</evidence>
<sequence>MRRCSSQPSARNLCREVTVKAISPRERIAKEIPQDLAPTENEDNLLVDLRMFHDKKARMASHFDDNPVIQDMLALAQRNRSSMMDVHQHGISTNEARTKLLSPPAKELRKMQYMLLNPPRRRGPPPPEHRRTSANQDPFRSNRSSVVSRRASNRELQIPRLPLHQIGSNEPCGSPVITLVIGGRNPDPRSTRASRLRAQSVERALKRYKEDDEADRLLTKLASSCGSRTDWISLNKKFSVDSLLFKNYDHLKRLAYLSSHRLRSPQVCVSTQVTSTEKAGKKQL</sequence>
<comment type="caution">
    <text evidence="2">The sequence shown here is derived from an EMBL/GenBank/DDBJ whole genome shotgun (WGS) entry which is preliminary data.</text>
</comment>
<dbReference type="Proteomes" id="UP000591131">
    <property type="component" value="Unassembled WGS sequence"/>
</dbReference>
<keyword evidence="3" id="KW-1185">Reference proteome</keyword>
<protein>
    <submittedName>
        <fullName evidence="2">Uncharacterized protein</fullName>
    </submittedName>
</protein>
<feature type="region of interest" description="Disordered" evidence="1">
    <location>
        <begin position="116"/>
        <end position="152"/>
    </location>
</feature>
<name>A0A7J6LAB5_PERCH</name>
<proteinExistence type="predicted"/>
<reference evidence="2 3" key="1">
    <citation type="submission" date="2020-04" db="EMBL/GenBank/DDBJ databases">
        <title>Perkinsus chesapeaki whole genome sequence.</title>
        <authorList>
            <person name="Bogema D.R."/>
        </authorList>
    </citation>
    <scope>NUCLEOTIDE SEQUENCE [LARGE SCALE GENOMIC DNA]</scope>
    <source>
        <strain evidence="2">ATCC PRA-425</strain>
    </source>
</reference>
<feature type="compositionally biased region" description="Low complexity" evidence="1">
    <location>
        <begin position="141"/>
        <end position="150"/>
    </location>
</feature>
<accession>A0A7J6LAB5</accession>
<dbReference type="AlphaFoldDB" id="A0A7J6LAB5"/>
<evidence type="ECO:0000313" key="2">
    <source>
        <dbReference type="EMBL" id="KAF4656119.1"/>
    </source>
</evidence>
<evidence type="ECO:0000256" key="1">
    <source>
        <dbReference type="SAM" id="MobiDB-lite"/>
    </source>
</evidence>
<dbReference type="OrthoDB" id="10615860at2759"/>
<gene>
    <name evidence="2" type="ORF">FOL47_009129</name>
</gene>
<organism evidence="2 3">
    <name type="scientific">Perkinsus chesapeaki</name>
    <name type="common">Clam parasite</name>
    <name type="synonym">Perkinsus andrewsi</name>
    <dbReference type="NCBI Taxonomy" id="330153"/>
    <lineage>
        <taxon>Eukaryota</taxon>
        <taxon>Sar</taxon>
        <taxon>Alveolata</taxon>
        <taxon>Perkinsozoa</taxon>
        <taxon>Perkinsea</taxon>
        <taxon>Perkinsida</taxon>
        <taxon>Perkinsidae</taxon>
        <taxon>Perkinsus</taxon>
    </lineage>
</organism>